<dbReference type="GO" id="GO:0003950">
    <property type="term" value="F:NAD+ poly-ADP-ribosyltransferase activity"/>
    <property type="evidence" value="ECO:0007669"/>
    <property type="project" value="InterPro"/>
</dbReference>
<reference evidence="2" key="1">
    <citation type="submission" date="2021-01" db="EMBL/GenBank/DDBJ databases">
        <authorList>
            <person name="Corre E."/>
            <person name="Pelletier E."/>
            <person name="Niang G."/>
            <person name="Scheremetjew M."/>
            <person name="Finn R."/>
            <person name="Kale V."/>
            <person name="Holt S."/>
            <person name="Cochrane G."/>
            <person name="Meng A."/>
            <person name="Brown T."/>
            <person name="Cohen L."/>
        </authorList>
    </citation>
    <scope>NUCLEOTIDE SEQUENCE</scope>
    <source>
        <strain evidence="2">CCMP2877</strain>
    </source>
</reference>
<evidence type="ECO:0000259" key="1">
    <source>
        <dbReference type="Pfam" id="PF00644"/>
    </source>
</evidence>
<dbReference type="Gene3D" id="3.90.228.10">
    <property type="match status" value="1"/>
</dbReference>
<sequence length="373" mass="41534">MRARATARSDEDWRYEALRRGVPPLALQGADIGAFFQWFVHDGTRPLHPGLFVGLATVFRALRESGFGVLSIENIMREDLAVKFLHHWMELAERYGSRRNRNVHPPSRSHRRGTVRWPYQGGCGAFTWRAGDAEPGAPCAQPIMAFHGTQQHRFASIVRNGLVVPGRNVGHRHDAGYYGRGIYVSPDAGTSAGYAAGNSQLIVCATLLGNAYVATQSRNMYGAAKMQDYDSHTSEDGWNELVLFRNEQVLPCWMVTFCALDARPEIVKGDVHTIADSGTIYKTGEQYAGASNADGVAELSREELQRRAAFWFTSLDGKKKRQILEVAEPDDDDDTVSGFDRGTVDLERDGVLLEDGEHALHRQLPRGFGDDRW</sequence>
<accession>A0A7S1TZV1</accession>
<feature type="domain" description="PARP catalytic" evidence="1">
    <location>
        <begin position="142"/>
        <end position="230"/>
    </location>
</feature>
<dbReference type="InterPro" id="IPR012317">
    <property type="entry name" value="Poly(ADP-ribose)pol_cat_dom"/>
</dbReference>
<dbReference type="AlphaFoldDB" id="A0A7S1TZV1"/>
<evidence type="ECO:0000313" key="2">
    <source>
        <dbReference type="EMBL" id="CAD9252296.1"/>
    </source>
</evidence>
<gene>
    <name evidence="2" type="ORF">PPAR1163_LOCUS10660</name>
</gene>
<organism evidence="2">
    <name type="scientific">Phaeomonas parva</name>
    <dbReference type="NCBI Taxonomy" id="124430"/>
    <lineage>
        <taxon>Eukaryota</taxon>
        <taxon>Sar</taxon>
        <taxon>Stramenopiles</taxon>
        <taxon>Ochrophyta</taxon>
        <taxon>Pinguiophyceae</taxon>
        <taxon>Pinguiochrysidales</taxon>
        <taxon>Pinguiochrysidaceae</taxon>
        <taxon>Phaeomonas</taxon>
    </lineage>
</organism>
<dbReference type="Pfam" id="PF00644">
    <property type="entry name" value="PARP"/>
    <property type="match status" value="1"/>
</dbReference>
<dbReference type="EMBL" id="HBGJ01016635">
    <property type="protein sequence ID" value="CAD9252296.1"/>
    <property type="molecule type" value="Transcribed_RNA"/>
</dbReference>
<proteinExistence type="predicted"/>
<dbReference type="SUPFAM" id="SSF56399">
    <property type="entry name" value="ADP-ribosylation"/>
    <property type="match status" value="1"/>
</dbReference>
<name>A0A7S1TZV1_9STRA</name>
<protein>
    <recommendedName>
        <fullName evidence="1">PARP catalytic domain-containing protein</fullName>
    </recommendedName>
</protein>